<comment type="similarity">
    <text evidence="5 6">Belongs to the anion channel-forming bestrophin (TC 1.A.46) family. Calcium-sensitive chloride channel subfamily.</text>
</comment>
<keyword evidence="6" id="KW-0869">Chloride channel</keyword>
<protein>
    <recommendedName>
        <fullName evidence="6">Bestrophin homolog</fullName>
    </recommendedName>
</protein>
<comment type="function">
    <text evidence="6">Forms chloride channels.</text>
</comment>
<name>A0A2A2LQ72_9BILA</name>
<dbReference type="GO" id="GO:0005886">
    <property type="term" value="C:plasma membrane"/>
    <property type="evidence" value="ECO:0007669"/>
    <property type="project" value="UniProtKB-SubCell"/>
</dbReference>
<keyword evidence="6" id="KW-0407">Ion channel</keyword>
<evidence type="ECO:0000256" key="5">
    <source>
        <dbReference type="ARBA" id="ARBA00034769"/>
    </source>
</evidence>
<comment type="caution">
    <text evidence="8">The sequence shown here is derived from an EMBL/GenBank/DDBJ whole genome shotgun (WGS) entry which is preliminary data.</text>
</comment>
<reference evidence="8 9" key="1">
    <citation type="journal article" date="2017" name="Curr. Biol.">
        <title>Genome architecture and evolution of a unichromosomal asexual nematode.</title>
        <authorList>
            <person name="Fradin H."/>
            <person name="Zegar C."/>
            <person name="Gutwein M."/>
            <person name="Lucas J."/>
            <person name="Kovtun M."/>
            <person name="Corcoran D."/>
            <person name="Baugh L.R."/>
            <person name="Kiontke K."/>
            <person name="Gunsalus K."/>
            <person name="Fitch D.H."/>
            <person name="Piano F."/>
        </authorList>
    </citation>
    <scope>NUCLEOTIDE SEQUENCE [LARGE SCALE GENOMIC DNA]</scope>
    <source>
        <strain evidence="8">PF1309</strain>
    </source>
</reference>
<keyword evidence="3" id="KW-1133">Transmembrane helix</keyword>
<comment type="subcellular location">
    <subcellularLocation>
        <location evidence="6">Cell membrane</location>
        <topology evidence="6">Multi-pass membrane protein</topology>
    </subcellularLocation>
    <subcellularLocation>
        <location evidence="1">Membrane</location>
        <topology evidence="1">Multi-pass membrane protein</topology>
    </subcellularLocation>
</comment>
<sequence length="374" mass="43625">MVLCQALVLRDISMQVRKRFPTMDTLAAAGFMTEEEQEILEEIKDPYSRYWAPIQWSINLVYQCKEDGKITDYYLMNKIVDEISKFRHGLASLLKYDWVPVGLIYPQVVFLSVRLYFIITLVSRQFIITGPHPSPMDLWLPITTMIQFVVYMGWMSVGEALLNPLGEDDDDLECNYIIDKNLITGYSMVEEHLARIPQQKRDDFWGIDKIAPLYSLESAERSVHPLIGSVSKINLVKNRKEIVMTPHKNKLSELTSEEQKSYLRRINVLHHNEKHKKQRSFERANSPDACLNRVRSTSKAELEYIQFYENGKYTTIARNGTHNGDDPWMRSVDMEYGFPSGVSCVNSSNQIHPHNNARPFRNHNDHIQRDYPRY</sequence>
<dbReference type="AlphaFoldDB" id="A0A2A2LQ72"/>
<dbReference type="InterPro" id="IPR000615">
    <property type="entry name" value="Bestrophin"/>
</dbReference>
<organism evidence="8 9">
    <name type="scientific">Diploscapter pachys</name>
    <dbReference type="NCBI Taxonomy" id="2018661"/>
    <lineage>
        <taxon>Eukaryota</taxon>
        <taxon>Metazoa</taxon>
        <taxon>Ecdysozoa</taxon>
        <taxon>Nematoda</taxon>
        <taxon>Chromadorea</taxon>
        <taxon>Rhabditida</taxon>
        <taxon>Rhabditina</taxon>
        <taxon>Rhabditomorpha</taxon>
        <taxon>Rhabditoidea</taxon>
        <taxon>Rhabditidae</taxon>
        <taxon>Diploscapter</taxon>
    </lineage>
</organism>
<dbReference type="Pfam" id="PF01062">
    <property type="entry name" value="Bestrophin"/>
    <property type="match status" value="1"/>
</dbReference>
<keyword evidence="6" id="KW-1003">Cell membrane</keyword>
<dbReference type="GO" id="GO:0034707">
    <property type="term" value="C:chloride channel complex"/>
    <property type="evidence" value="ECO:0007669"/>
    <property type="project" value="UniProtKB-KW"/>
</dbReference>
<keyword evidence="4" id="KW-0472">Membrane</keyword>
<dbReference type="InterPro" id="IPR021134">
    <property type="entry name" value="Bestrophin-like"/>
</dbReference>
<evidence type="ECO:0000256" key="2">
    <source>
        <dbReference type="ARBA" id="ARBA00022692"/>
    </source>
</evidence>
<evidence type="ECO:0000256" key="4">
    <source>
        <dbReference type="ARBA" id="ARBA00023136"/>
    </source>
</evidence>
<dbReference type="GO" id="GO:0005254">
    <property type="term" value="F:chloride channel activity"/>
    <property type="evidence" value="ECO:0007669"/>
    <property type="project" value="UniProtKB-KW"/>
</dbReference>
<keyword evidence="2" id="KW-0812">Transmembrane</keyword>
<dbReference type="STRING" id="2018661.A0A2A2LQ72"/>
<keyword evidence="6" id="KW-0406">Ion transport</keyword>
<evidence type="ECO:0000313" key="9">
    <source>
        <dbReference type="Proteomes" id="UP000218231"/>
    </source>
</evidence>
<dbReference type="OrthoDB" id="201595at2759"/>
<dbReference type="Proteomes" id="UP000218231">
    <property type="component" value="Unassembled WGS sequence"/>
</dbReference>
<evidence type="ECO:0000256" key="7">
    <source>
        <dbReference type="SAM" id="MobiDB-lite"/>
    </source>
</evidence>
<dbReference type="PANTHER" id="PTHR10736:SF20">
    <property type="entry name" value="BESTROPHIN HOMOLOG 22"/>
    <property type="match status" value="1"/>
</dbReference>
<evidence type="ECO:0000256" key="1">
    <source>
        <dbReference type="ARBA" id="ARBA00004141"/>
    </source>
</evidence>
<evidence type="ECO:0000256" key="6">
    <source>
        <dbReference type="RuleBase" id="RU363126"/>
    </source>
</evidence>
<gene>
    <name evidence="8" type="ORF">WR25_24817</name>
</gene>
<feature type="compositionally biased region" description="Basic and acidic residues" evidence="7">
    <location>
        <begin position="362"/>
        <end position="374"/>
    </location>
</feature>
<keyword evidence="6" id="KW-0868">Chloride</keyword>
<feature type="region of interest" description="Disordered" evidence="7">
    <location>
        <begin position="354"/>
        <end position="374"/>
    </location>
</feature>
<accession>A0A2A2LQ72</accession>
<dbReference type="EMBL" id="LIAE01006531">
    <property type="protein sequence ID" value="PAV88185.1"/>
    <property type="molecule type" value="Genomic_DNA"/>
</dbReference>
<keyword evidence="9" id="KW-1185">Reference proteome</keyword>
<dbReference type="PANTHER" id="PTHR10736">
    <property type="entry name" value="BESTROPHIN"/>
    <property type="match status" value="1"/>
</dbReference>
<evidence type="ECO:0000313" key="8">
    <source>
        <dbReference type="EMBL" id="PAV88185.1"/>
    </source>
</evidence>
<keyword evidence="6" id="KW-0813">Transport</keyword>
<proteinExistence type="inferred from homology"/>
<evidence type="ECO:0000256" key="3">
    <source>
        <dbReference type="ARBA" id="ARBA00022989"/>
    </source>
</evidence>